<protein>
    <recommendedName>
        <fullName evidence="4">Transposase</fullName>
    </recommendedName>
</protein>
<feature type="coiled-coil region" evidence="1">
    <location>
        <begin position="80"/>
        <end position="124"/>
    </location>
</feature>
<gene>
    <name evidence="2" type="ORF">DLSSTS7063_00406</name>
</gene>
<evidence type="ECO:0000313" key="3">
    <source>
        <dbReference type="Proteomes" id="UP000398619"/>
    </source>
</evidence>
<proteinExistence type="predicted"/>
<dbReference type="Pfam" id="PF19776">
    <property type="entry name" value="DUF6262"/>
    <property type="match status" value="1"/>
</dbReference>
<name>A0A564SAX9_9FIRM</name>
<dbReference type="RefSeq" id="WP_144099742.1">
    <property type="nucleotide sequence ID" value="NZ_CABHNM010000011.1"/>
</dbReference>
<evidence type="ECO:0008006" key="4">
    <source>
        <dbReference type="Google" id="ProtNLM"/>
    </source>
</evidence>
<dbReference type="Proteomes" id="UP000398619">
    <property type="component" value="Unassembled WGS sequence"/>
</dbReference>
<dbReference type="AlphaFoldDB" id="A0A564SAX9"/>
<sequence>MKYDKIVAISKEKSKKKANIAITQIQKMLENQERITVEVLRKRTGFSKSFFYRNQEVWRVLENARSKQQMPCNSMEVIRAIEAEDEIINLRIQITKLKSLRQKLLEENKRLRQELRELSQMSNQ</sequence>
<accession>A0A564SAX9</accession>
<evidence type="ECO:0000313" key="2">
    <source>
        <dbReference type="EMBL" id="VUW92199.1"/>
    </source>
</evidence>
<keyword evidence="1" id="KW-0175">Coiled coil</keyword>
<evidence type="ECO:0000256" key="1">
    <source>
        <dbReference type="SAM" id="Coils"/>
    </source>
</evidence>
<organism evidence="2 3">
    <name type="scientific">Dorea longicatena</name>
    <dbReference type="NCBI Taxonomy" id="88431"/>
    <lineage>
        <taxon>Bacteria</taxon>
        <taxon>Bacillati</taxon>
        <taxon>Bacillota</taxon>
        <taxon>Clostridia</taxon>
        <taxon>Lachnospirales</taxon>
        <taxon>Lachnospiraceae</taxon>
        <taxon>Dorea</taxon>
    </lineage>
</organism>
<dbReference type="InterPro" id="IPR046229">
    <property type="entry name" value="TnpC-like"/>
</dbReference>
<dbReference type="EMBL" id="CABHNM010000011">
    <property type="protein sequence ID" value="VUW92199.1"/>
    <property type="molecule type" value="Genomic_DNA"/>
</dbReference>
<reference evidence="2 3" key="1">
    <citation type="submission" date="2019-07" db="EMBL/GenBank/DDBJ databases">
        <authorList>
            <person name="Hibberd C M."/>
            <person name="Gehrig L. J."/>
            <person name="Chang H.-W."/>
            <person name="Venkatesh S."/>
        </authorList>
    </citation>
    <scope>NUCLEOTIDE SEQUENCE [LARGE SCALE GENOMIC DNA]</scope>
    <source>
        <strain evidence="2">Dorea_longicatena_SSTS_Bg7063</strain>
    </source>
</reference>